<feature type="transmembrane region" description="Helical" evidence="8">
    <location>
        <begin position="271"/>
        <end position="291"/>
    </location>
</feature>
<feature type="transmembrane region" description="Helical" evidence="8">
    <location>
        <begin position="474"/>
        <end position="498"/>
    </location>
</feature>
<keyword evidence="11" id="KW-1185">Reference proteome</keyword>
<comment type="function">
    <text evidence="1 8">Probably involved in transport through the plasma membrane.</text>
</comment>
<dbReference type="GO" id="GO:0005886">
    <property type="term" value="C:plasma membrane"/>
    <property type="evidence" value="ECO:0007669"/>
    <property type="project" value="UniProtKB-SubCell"/>
</dbReference>
<dbReference type="PANTHER" id="PTHR12385">
    <property type="entry name" value="CHOLINE TRANSPORTER-LIKE (SLC FAMILY 44)"/>
    <property type="match status" value="1"/>
</dbReference>
<comment type="caution">
    <text evidence="10">The sequence shown here is derived from an EMBL/GenBank/DDBJ whole genome shotgun (WGS) entry which is preliminary data.</text>
</comment>
<feature type="transmembrane region" description="Helical" evidence="8">
    <location>
        <begin position="225"/>
        <end position="246"/>
    </location>
</feature>
<evidence type="ECO:0000256" key="7">
    <source>
        <dbReference type="ARBA" id="ARBA00023136"/>
    </source>
</evidence>
<dbReference type="GO" id="GO:0022857">
    <property type="term" value="F:transmembrane transporter activity"/>
    <property type="evidence" value="ECO:0007669"/>
    <property type="project" value="UniProtKB-UniRule"/>
</dbReference>
<evidence type="ECO:0000256" key="1">
    <source>
        <dbReference type="ARBA" id="ARBA00002957"/>
    </source>
</evidence>
<reference evidence="10 11" key="1">
    <citation type="submission" date="2016-06" db="EMBL/GenBank/DDBJ databases">
        <title>Evolution of pathogenesis and genome organization in the Tremellales.</title>
        <authorList>
            <person name="Cuomo C."/>
            <person name="Litvintseva A."/>
            <person name="Heitman J."/>
            <person name="Chen Y."/>
            <person name="Sun S."/>
            <person name="Springer D."/>
            <person name="Dromer F."/>
            <person name="Young S."/>
            <person name="Zeng Q."/>
            <person name="Chapman S."/>
            <person name="Gujja S."/>
            <person name="Saif S."/>
            <person name="Birren B."/>
        </authorList>
    </citation>
    <scope>NUCLEOTIDE SEQUENCE [LARGE SCALE GENOMIC DNA]</scope>
    <source>
        <strain evidence="10 11">ATCC 28783</strain>
    </source>
</reference>
<evidence type="ECO:0000256" key="4">
    <source>
        <dbReference type="ARBA" id="ARBA00015388"/>
    </source>
</evidence>
<feature type="transmembrane region" description="Helical" evidence="8">
    <location>
        <begin position="173"/>
        <end position="194"/>
    </location>
</feature>
<evidence type="ECO:0000313" key="11">
    <source>
        <dbReference type="Proteomes" id="UP000289152"/>
    </source>
</evidence>
<name>A0A4Q1BGV9_TREME</name>
<proteinExistence type="inferred from homology"/>
<dbReference type="OrthoDB" id="44736at2759"/>
<dbReference type="PANTHER" id="PTHR12385:SF4">
    <property type="entry name" value="PROTEIN PNS1"/>
    <property type="match status" value="1"/>
</dbReference>
<sequence length="576" mass="63049">MSAAQYYDQSQQQASYQPPPPNTHPFYQPQQQQAQSHQPPPPNGFQSEKYTYQPPNQPYPQPQQYAPPPGPPQMSPSQPYAQPNPNIEAQSYGSPPDTAPFSQATEKTGTRFAPKKRLNDAIFLILFIAAVAGFAVVSGLAISSFISVNGLGGGFGSASSGQTGSSVTLDYHAAYLLLVVCCLGLFFAVIWLMIVRAFTKVILEITLVLTVLLNIGICICKLTPHYWSGAIIFLVIAILSVVYYWAMRRRIPFAKMLLQTTIDITKHHPSVYVVVLLGLILQTAWSFWYAFSVVAIYVKWTPGSAACTSTSCSSSKVAGLIVYQTFAFYWVSQVIANVVLCTLAGGIYGGWYYYGPRAGNLGLPKRATLKAFVRSITFSLGSIAFGSLIVTILEMLRLGLQALQQYEASEGDVIGQILACCAVCCVSIIDGLVQWFNKCKSFVSSHLYKYIPAAKDTWRLLRDRGIDAMVNDSLVGSVIMWGAYINGFLCALFGYIYLRYTDPSYNSSGQYSAPIILYSFLIGINMGYTIGSAIEAGVSTIFVGLGEDPMILAERSPGLFEMIRKSYPRVVQGVPS</sequence>
<evidence type="ECO:0000256" key="5">
    <source>
        <dbReference type="ARBA" id="ARBA00022692"/>
    </source>
</evidence>
<evidence type="ECO:0000256" key="9">
    <source>
        <dbReference type="SAM" id="MobiDB-lite"/>
    </source>
</evidence>
<feature type="transmembrane region" description="Helical" evidence="8">
    <location>
        <begin position="327"/>
        <end position="351"/>
    </location>
</feature>
<feature type="region of interest" description="Disordered" evidence="9">
    <location>
        <begin position="1"/>
        <end position="110"/>
    </location>
</feature>
<feature type="transmembrane region" description="Helical" evidence="8">
    <location>
        <begin position="518"/>
        <end position="545"/>
    </location>
</feature>
<dbReference type="InterPro" id="IPR007603">
    <property type="entry name" value="Choline_transptr-like"/>
</dbReference>
<comment type="similarity">
    <text evidence="3 8">Belongs to the CTL (choline transporter-like) family.</text>
</comment>
<gene>
    <name evidence="10" type="ORF">M231_05907</name>
</gene>
<organism evidence="10 11">
    <name type="scientific">Tremella mesenterica</name>
    <name type="common">Jelly fungus</name>
    <dbReference type="NCBI Taxonomy" id="5217"/>
    <lineage>
        <taxon>Eukaryota</taxon>
        <taxon>Fungi</taxon>
        <taxon>Dikarya</taxon>
        <taxon>Basidiomycota</taxon>
        <taxon>Agaricomycotina</taxon>
        <taxon>Tremellomycetes</taxon>
        <taxon>Tremellales</taxon>
        <taxon>Tremellaceae</taxon>
        <taxon>Tremella</taxon>
    </lineage>
</organism>
<protein>
    <recommendedName>
        <fullName evidence="4 8">Protein PNS1</fullName>
    </recommendedName>
</protein>
<dbReference type="Proteomes" id="UP000289152">
    <property type="component" value="Unassembled WGS sequence"/>
</dbReference>
<dbReference type="Pfam" id="PF04515">
    <property type="entry name" value="Choline_transpo"/>
    <property type="match status" value="1"/>
</dbReference>
<dbReference type="EMBL" id="SDIL01000086">
    <property type="protein sequence ID" value="RXK36823.1"/>
    <property type="molecule type" value="Genomic_DNA"/>
</dbReference>
<feature type="transmembrane region" description="Helical" evidence="8">
    <location>
        <begin position="121"/>
        <end position="146"/>
    </location>
</feature>
<dbReference type="AlphaFoldDB" id="A0A4Q1BGV9"/>
<dbReference type="STRING" id="5217.A0A4Q1BGV9"/>
<feature type="compositionally biased region" description="Polar residues" evidence="9">
    <location>
        <begin position="81"/>
        <end position="93"/>
    </location>
</feature>
<feature type="transmembrane region" description="Helical" evidence="8">
    <location>
        <begin position="372"/>
        <end position="393"/>
    </location>
</feature>
<feature type="transmembrane region" description="Helical" evidence="8">
    <location>
        <begin position="201"/>
        <end position="219"/>
    </location>
</feature>
<evidence type="ECO:0000256" key="8">
    <source>
        <dbReference type="RuleBase" id="RU368066"/>
    </source>
</evidence>
<dbReference type="VEuPathDB" id="FungiDB:TREMEDRAFT_29308"/>
<feature type="compositionally biased region" description="Low complexity" evidence="9">
    <location>
        <begin position="28"/>
        <end position="37"/>
    </location>
</feature>
<keyword evidence="7 8" id="KW-0472">Membrane</keyword>
<keyword evidence="6 8" id="KW-1133">Transmembrane helix</keyword>
<feature type="compositionally biased region" description="Pro residues" evidence="9">
    <location>
        <begin position="55"/>
        <end position="74"/>
    </location>
</feature>
<evidence type="ECO:0000256" key="2">
    <source>
        <dbReference type="ARBA" id="ARBA00004141"/>
    </source>
</evidence>
<evidence type="ECO:0000256" key="3">
    <source>
        <dbReference type="ARBA" id="ARBA00007168"/>
    </source>
</evidence>
<evidence type="ECO:0000313" key="10">
    <source>
        <dbReference type="EMBL" id="RXK36823.1"/>
    </source>
</evidence>
<accession>A0A4Q1BGV9</accession>
<dbReference type="InParanoid" id="A0A4Q1BGV9"/>
<feature type="compositionally biased region" description="Low complexity" evidence="9">
    <location>
        <begin position="1"/>
        <end position="16"/>
    </location>
</feature>
<keyword evidence="5 8" id="KW-0812">Transmembrane</keyword>
<comment type="subcellular location">
    <subcellularLocation>
        <location evidence="8">Cell membrane</location>
        <topology evidence="8">Multi-pass membrane protein</topology>
    </subcellularLocation>
    <subcellularLocation>
        <location evidence="2">Membrane</location>
        <topology evidence="2">Multi-pass membrane protein</topology>
    </subcellularLocation>
</comment>
<feature type="transmembrane region" description="Helical" evidence="8">
    <location>
        <begin position="413"/>
        <end position="433"/>
    </location>
</feature>
<evidence type="ECO:0000256" key="6">
    <source>
        <dbReference type="ARBA" id="ARBA00022989"/>
    </source>
</evidence>